<comment type="catalytic activity">
    <reaction evidence="1">
        <text>ATP + protein L-histidine = ADP + protein N-phospho-L-histidine.</text>
        <dbReference type="EC" id="2.7.13.3"/>
    </reaction>
</comment>
<evidence type="ECO:0000259" key="12">
    <source>
        <dbReference type="PROSITE" id="PS50109"/>
    </source>
</evidence>
<evidence type="ECO:0000256" key="7">
    <source>
        <dbReference type="ARBA" id="ARBA00022777"/>
    </source>
</evidence>
<dbReference type="InterPro" id="IPR004358">
    <property type="entry name" value="Sig_transdc_His_kin-like_C"/>
</dbReference>
<dbReference type="InterPro" id="IPR036890">
    <property type="entry name" value="HATPase_C_sf"/>
</dbReference>
<dbReference type="SMART" id="SM00304">
    <property type="entry name" value="HAMP"/>
    <property type="match status" value="1"/>
</dbReference>
<evidence type="ECO:0000256" key="5">
    <source>
        <dbReference type="ARBA" id="ARBA00022679"/>
    </source>
</evidence>
<protein>
    <recommendedName>
        <fullName evidence="3">histidine kinase</fullName>
        <ecNumber evidence="3">2.7.13.3</ecNumber>
    </recommendedName>
</protein>
<comment type="caution">
    <text evidence="14">The sequence shown here is derived from an EMBL/GenBank/DDBJ whole genome shotgun (WGS) entry which is preliminary data.</text>
</comment>
<reference evidence="14 15" key="1">
    <citation type="journal article" date="2015" name="Genome Announc.">
        <title>Expanding the biotechnology potential of lactobacilli through comparative genomics of 213 strains and associated genera.</title>
        <authorList>
            <person name="Sun Z."/>
            <person name="Harris H.M."/>
            <person name="McCann A."/>
            <person name="Guo C."/>
            <person name="Argimon S."/>
            <person name="Zhang W."/>
            <person name="Yang X."/>
            <person name="Jeffery I.B."/>
            <person name="Cooney J.C."/>
            <person name="Kagawa T.F."/>
            <person name="Liu W."/>
            <person name="Song Y."/>
            <person name="Salvetti E."/>
            <person name="Wrobel A."/>
            <person name="Rasinkangas P."/>
            <person name="Parkhill J."/>
            <person name="Rea M.C."/>
            <person name="O'Sullivan O."/>
            <person name="Ritari J."/>
            <person name="Douillard F.P."/>
            <person name="Paul Ross R."/>
            <person name="Yang R."/>
            <person name="Briner A.E."/>
            <person name="Felis G.E."/>
            <person name="de Vos W.M."/>
            <person name="Barrangou R."/>
            <person name="Klaenhammer T.R."/>
            <person name="Caufield P.W."/>
            <person name="Cui Y."/>
            <person name="Zhang H."/>
            <person name="O'Toole P.W."/>
        </authorList>
    </citation>
    <scope>NUCLEOTIDE SEQUENCE [LARGE SCALE GENOMIC DNA]</scope>
    <source>
        <strain evidence="14 15">DSM 15945</strain>
    </source>
</reference>
<dbReference type="Gene3D" id="6.10.340.10">
    <property type="match status" value="1"/>
</dbReference>
<dbReference type="CDD" id="cd00082">
    <property type="entry name" value="HisKA"/>
    <property type="match status" value="1"/>
</dbReference>
<dbReference type="InterPro" id="IPR003661">
    <property type="entry name" value="HisK_dim/P_dom"/>
</dbReference>
<dbReference type="SUPFAM" id="SSF55874">
    <property type="entry name" value="ATPase domain of HSP90 chaperone/DNA topoisomerase II/histidine kinase"/>
    <property type="match status" value="1"/>
</dbReference>
<evidence type="ECO:0000256" key="1">
    <source>
        <dbReference type="ARBA" id="ARBA00000085"/>
    </source>
</evidence>
<feature type="transmembrane region" description="Helical" evidence="11">
    <location>
        <begin position="6"/>
        <end position="26"/>
    </location>
</feature>
<keyword evidence="10 11" id="KW-0472">Membrane</keyword>
<keyword evidence="4" id="KW-0597">Phosphoprotein</keyword>
<dbReference type="STRING" id="1423783.FC50_GL002197"/>
<sequence length="454" mass="50783">MARAYATLLISLMVVVGFATITVVGINMVHSRYENTANTMTALKRSFAADDKPDWDYWTATSSLNTSTTFVRVRAYRGDKHVRTFYSRHTRRFLRDDWRSARLLKNINIRYQSKVGVYYRASSWNQRDGEDVHYEIWVSLNNVLALFRTLFVTIVGITIMGLAIGIPVIYVLARKLNEPLLGLTTAAQNIVNADQTNYQETLPVPDTPDEVHNLSIEFNRLLQSLNQQVLRNRQFVSDASHELRTPIAGIRGHVALVQRHGRDHPEIIPDSLTAIDGESLKMQHLIESLLQLSRMDQAELQRSNVDLVSVISKGVAQLQPQVSQTIRLQVPAHAEAYVNADSVDQILSALVMNAHKYSAADSVIDVVLLETGPRVTLMVSDNGVGIPDDEKPKVFDRFYRVDSSRSKKVAGTGLGLAIVQKIVELNDGDVTIADNKPRGTRFVVTLPGKNENVI</sequence>
<dbReference type="Gene3D" id="1.10.287.130">
    <property type="match status" value="1"/>
</dbReference>
<evidence type="ECO:0000256" key="9">
    <source>
        <dbReference type="ARBA" id="ARBA00023012"/>
    </source>
</evidence>
<dbReference type="Gene3D" id="3.30.565.10">
    <property type="entry name" value="Histidine kinase-like ATPase, C-terminal domain"/>
    <property type="match status" value="1"/>
</dbReference>
<dbReference type="SMART" id="SM00388">
    <property type="entry name" value="HisKA"/>
    <property type="match status" value="1"/>
</dbReference>
<evidence type="ECO:0000256" key="2">
    <source>
        <dbReference type="ARBA" id="ARBA00004370"/>
    </source>
</evidence>
<comment type="subcellular location">
    <subcellularLocation>
        <location evidence="2">Membrane</location>
    </subcellularLocation>
</comment>
<keyword evidence="8 11" id="KW-1133">Transmembrane helix</keyword>
<dbReference type="PATRIC" id="fig|1423783.4.peg.2250"/>
<dbReference type="InterPro" id="IPR050428">
    <property type="entry name" value="TCS_sensor_his_kinase"/>
</dbReference>
<accession>A0A0R1U2R9</accession>
<dbReference type="FunFam" id="1.10.287.130:FF:000001">
    <property type="entry name" value="Two-component sensor histidine kinase"/>
    <property type="match status" value="1"/>
</dbReference>
<dbReference type="PROSITE" id="PS50885">
    <property type="entry name" value="HAMP"/>
    <property type="match status" value="1"/>
</dbReference>
<dbReference type="InterPro" id="IPR003594">
    <property type="entry name" value="HATPase_dom"/>
</dbReference>
<dbReference type="PRINTS" id="PR00344">
    <property type="entry name" value="BCTRLSENSOR"/>
</dbReference>
<keyword evidence="6 11" id="KW-0812">Transmembrane</keyword>
<dbReference type="SUPFAM" id="SSF47384">
    <property type="entry name" value="Homodimeric domain of signal transducing histidine kinase"/>
    <property type="match status" value="1"/>
</dbReference>
<dbReference type="AlphaFoldDB" id="A0A0R1U2R9"/>
<keyword evidence="7 14" id="KW-0418">Kinase</keyword>
<name>A0A0R1U2R9_9LACO</name>
<organism evidence="14 15">
    <name type="scientific">Lacticaseibacillus pantheris DSM 15945 = JCM 12539 = NBRC 106106</name>
    <dbReference type="NCBI Taxonomy" id="1423783"/>
    <lineage>
        <taxon>Bacteria</taxon>
        <taxon>Bacillati</taxon>
        <taxon>Bacillota</taxon>
        <taxon>Bacilli</taxon>
        <taxon>Lactobacillales</taxon>
        <taxon>Lactobacillaceae</taxon>
        <taxon>Lacticaseibacillus</taxon>
    </lineage>
</organism>
<dbReference type="PANTHER" id="PTHR45436:SF5">
    <property type="entry name" value="SENSOR HISTIDINE KINASE TRCS"/>
    <property type="match status" value="1"/>
</dbReference>
<dbReference type="CDD" id="cd00075">
    <property type="entry name" value="HATPase"/>
    <property type="match status" value="1"/>
</dbReference>
<evidence type="ECO:0000256" key="4">
    <source>
        <dbReference type="ARBA" id="ARBA00022553"/>
    </source>
</evidence>
<dbReference type="Pfam" id="PF02518">
    <property type="entry name" value="HATPase_c"/>
    <property type="match status" value="1"/>
</dbReference>
<evidence type="ECO:0000256" key="8">
    <source>
        <dbReference type="ARBA" id="ARBA00022989"/>
    </source>
</evidence>
<evidence type="ECO:0000256" key="6">
    <source>
        <dbReference type="ARBA" id="ARBA00022692"/>
    </source>
</evidence>
<keyword evidence="9" id="KW-0902">Two-component regulatory system</keyword>
<evidence type="ECO:0000259" key="13">
    <source>
        <dbReference type="PROSITE" id="PS50885"/>
    </source>
</evidence>
<feature type="domain" description="Histidine kinase" evidence="12">
    <location>
        <begin position="238"/>
        <end position="450"/>
    </location>
</feature>
<dbReference type="SMART" id="SM00387">
    <property type="entry name" value="HATPase_c"/>
    <property type="match status" value="1"/>
</dbReference>
<keyword evidence="15" id="KW-1185">Reference proteome</keyword>
<dbReference type="Pfam" id="PF00512">
    <property type="entry name" value="HisKA"/>
    <property type="match status" value="1"/>
</dbReference>
<dbReference type="EC" id="2.7.13.3" evidence="3"/>
<dbReference type="GO" id="GO:0000155">
    <property type="term" value="F:phosphorelay sensor kinase activity"/>
    <property type="evidence" value="ECO:0007669"/>
    <property type="project" value="InterPro"/>
</dbReference>
<evidence type="ECO:0000256" key="3">
    <source>
        <dbReference type="ARBA" id="ARBA00012438"/>
    </source>
</evidence>
<proteinExistence type="predicted"/>
<dbReference type="InterPro" id="IPR003660">
    <property type="entry name" value="HAMP_dom"/>
</dbReference>
<dbReference type="PANTHER" id="PTHR45436">
    <property type="entry name" value="SENSOR HISTIDINE KINASE YKOH"/>
    <property type="match status" value="1"/>
</dbReference>
<dbReference type="GO" id="GO:0005886">
    <property type="term" value="C:plasma membrane"/>
    <property type="evidence" value="ECO:0007669"/>
    <property type="project" value="TreeGrafter"/>
</dbReference>
<dbReference type="Proteomes" id="UP000051922">
    <property type="component" value="Unassembled WGS sequence"/>
</dbReference>
<evidence type="ECO:0000313" key="14">
    <source>
        <dbReference type="EMBL" id="KRL87617.1"/>
    </source>
</evidence>
<dbReference type="Pfam" id="PF00672">
    <property type="entry name" value="HAMP"/>
    <property type="match status" value="1"/>
</dbReference>
<gene>
    <name evidence="14" type="ORF">FC50_GL002197</name>
</gene>
<feature type="domain" description="HAMP" evidence="13">
    <location>
        <begin position="174"/>
        <end position="230"/>
    </location>
</feature>
<evidence type="ECO:0000256" key="10">
    <source>
        <dbReference type="ARBA" id="ARBA00023136"/>
    </source>
</evidence>
<evidence type="ECO:0000313" key="15">
    <source>
        <dbReference type="Proteomes" id="UP000051922"/>
    </source>
</evidence>
<dbReference type="PROSITE" id="PS50109">
    <property type="entry name" value="HIS_KIN"/>
    <property type="match status" value="1"/>
</dbReference>
<dbReference type="InterPro" id="IPR005467">
    <property type="entry name" value="His_kinase_dom"/>
</dbReference>
<dbReference type="EMBL" id="AZFJ01000017">
    <property type="protein sequence ID" value="KRL87617.1"/>
    <property type="molecule type" value="Genomic_DNA"/>
</dbReference>
<dbReference type="InterPro" id="IPR036097">
    <property type="entry name" value="HisK_dim/P_sf"/>
</dbReference>
<keyword evidence="5" id="KW-0808">Transferase</keyword>
<evidence type="ECO:0000256" key="11">
    <source>
        <dbReference type="SAM" id="Phobius"/>
    </source>
</evidence>
<feature type="transmembrane region" description="Helical" evidence="11">
    <location>
        <begin position="150"/>
        <end position="173"/>
    </location>
</feature>
<dbReference type="FunFam" id="3.30.565.10:FF:000006">
    <property type="entry name" value="Sensor histidine kinase WalK"/>
    <property type="match status" value="1"/>
</dbReference>